<accession>J9DG56</accession>
<comment type="caution">
    <text evidence="1">The sequence shown here is derived from an EMBL/GenBank/DDBJ whole genome shotgun (WGS) entry which is preliminary data.</text>
</comment>
<gene>
    <name evidence="1" type="ORF">IMCC14465_06720</name>
</gene>
<dbReference type="STRING" id="1220535.IMCC14465_06720"/>
<dbReference type="AlphaFoldDB" id="J9DG56"/>
<evidence type="ECO:0000313" key="1">
    <source>
        <dbReference type="EMBL" id="EJW20876.1"/>
    </source>
</evidence>
<name>J9DG56_9PROT</name>
<protein>
    <submittedName>
        <fullName evidence="1">Uncharacterized protein</fullName>
    </submittedName>
</protein>
<proteinExistence type="predicted"/>
<dbReference type="EMBL" id="ALYF01000003">
    <property type="protein sequence ID" value="EJW20876.1"/>
    <property type="molecule type" value="Genomic_DNA"/>
</dbReference>
<sequence>MASFSAFFIRLTKYHAYLSLYQFCVRRILKLDSPVIHPDI</sequence>
<dbReference type="Proteomes" id="UP000004836">
    <property type="component" value="Unassembled WGS sequence"/>
</dbReference>
<keyword evidence="2" id="KW-1185">Reference proteome</keyword>
<reference evidence="1 2" key="1">
    <citation type="journal article" date="2012" name="J. Bacteriol.">
        <title>Genome Sequence of Strain IMCC14465, Isolated from the East Sea, Belonging to the PS1 Clade of Alphaproteobacteria.</title>
        <authorList>
            <person name="Yang S.J."/>
            <person name="Kang I."/>
            <person name="Cho J.C."/>
        </authorList>
    </citation>
    <scope>NUCLEOTIDE SEQUENCE [LARGE SCALE GENOMIC DNA]</scope>
    <source>
        <strain evidence="1 2">IMCC14465</strain>
    </source>
</reference>
<evidence type="ECO:0000313" key="2">
    <source>
        <dbReference type="Proteomes" id="UP000004836"/>
    </source>
</evidence>
<organism evidence="1 2">
    <name type="scientific">alpha proteobacterium IMCC14465</name>
    <dbReference type="NCBI Taxonomy" id="1220535"/>
    <lineage>
        <taxon>Bacteria</taxon>
        <taxon>Pseudomonadati</taxon>
        <taxon>Pseudomonadota</taxon>
        <taxon>Alphaproteobacteria</taxon>
        <taxon>PS1 clade</taxon>
    </lineage>
</organism>